<reference evidence="5" key="1">
    <citation type="submission" date="2020-04" db="EMBL/GenBank/DDBJ databases">
        <authorList>
            <person name="Zhang T."/>
        </authorList>
    </citation>
    <scope>NUCLEOTIDE SEQUENCE</scope>
    <source>
        <strain evidence="5">HKST-UBA01</strain>
    </source>
</reference>
<evidence type="ECO:0000256" key="3">
    <source>
        <dbReference type="SAM" id="MobiDB-lite"/>
    </source>
</evidence>
<name>A0A956LX15_UNCEI</name>
<proteinExistence type="predicted"/>
<keyword evidence="1" id="KW-0808">Transferase</keyword>
<accession>A0A956LX15</accession>
<dbReference type="Proteomes" id="UP000697710">
    <property type="component" value="Unassembled WGS sequence"/>
</dbReference>
<dbReference type="InterPro" id="IPR000182">
    <property type="entry name" value="GNAT_dom"/>
</dbReference>
<feature type="region of interest" description="Disordered" evidence="3">
    <location>
        <begin position="85"/>
        <end position="120"/>
    </location>
</feature>
<dbReference type="SUPFAM" id="SSF55729">
    <property type="entry name" value="Acyl-CoA N-acyltransferases (Nat)"/>
    <property type="match status" value="1"/>
</dbReference>
<evidence type="ECO:0000256" key="1">
    <source>
        <dbReference type="ARBA" id="ARBA00022679"/>
    </source>
</evidence>
<evidence type="ECO:0000313" key="5">
    <source>
        <dbReference type="EMBL" id="MCA9726127.1"/>
    </source>
</evidence>
<dbReference type="PANTHER" id="PTHR43877">
    <property type="entry name" value="AMINOALKYLPHOSPHONATE N-ACETYLTRANSFERASE-RELATED-RELATED"/>
    <property type="match status" value="1"/>
</dbReference>
<dbReference type="PROSITE" id="PS51186">
    <property type="entry name" value="GNAT"/>
    <property type="match status" value="1"/>
</dbReference>
<dbReference type="GO" id="GO:0016747">
    <property type="term" value="F:acyltransferase activity, transferring groups other than amino-acyl groups"/>
    <property type="evidence" value="ECO:0007669"/>
    <property type="project" value="InterPro"/>
</dbReference>
<dbReference type="AlphaFoldDB" id="A0A956LX15"/>
<dbReference type="EMBL" id="JAGQHR010000005">
    <property type="protein sequence ID" value="MCA9726127.1"/>
    <property type="molecule type" value="Genomic_DNA"/>
</dbReference>
<dbReference type="InterPro" id="IPR016181">
    <property type="entry name" value="Acyl_CoA_acyltransferase"/>
</dbReference>
<dbReference type="Pfam" id="PF00583">
    <property type="entry name" value="Acetyltransf_1"/>
    <property type="match status" value="1"/>
</dbReference>
<dbReference type="CDD" id="cd04301">
    <property type="entry name" value="NAT_SF"/>
    <property type="match status" value="1"/>
</dbReference>
<dbReference type="Gene3D" id="3.40.630.30">
    <property type="match status" value="1"/>
</dbReference>
<keyword evidence="2" id="KW-0012">Acyltransferase</keyword>
<evidence type="ECO:0000313" key="6">
    <source>
        <dbReference type="Proteomes" id="UP000697710"/>
    </source>
</evidence>
<dbReference type="InterPro" id="IPR050832">
    <property type="entry name" value="Bact_Acetyltransf"/>
</dbReference>
<evidence type="ECO:0000259" key="4">
    <source>
        <dbReference type="PROSITE" id="PS51186"/>
    </source>
</evidence>
<reference evidence="5" key="2">
    <citation type="journal article" date="2021" name="Microbiome">
        <title>Successional dynamics and alternative stable states in a saline activated sludge microbial community over 9 years.</title>
        <authorList>
            <person name="Wang Y."/>
            <person name="Ye J."/>
            <person name="Ju F."/>
            <person name="Liu L."/>
            <person name="Boyd J.A."/>
            <person name="Deng Y."/>
            <person name="Parks D.H."/>
            <person name="Jiang X."/>
            <person name="Yin X."/>
            <person name="Woodcroft B.J."/>
            <person name="Tyson G.W."/>
            <person name="Hugenholtz P."/>
            <person name="Polz M.F."/>
            <person name="Zhang T."/>
        </authorList>
    </citation>
    <scope>NUCLEOTIDE SEQUENCE</scope>
    <source>
        <strain evidence="5">HKST-UBA01</strain>
    </source>
</reference>
<protein>
    <submittedName>
        <fullName evidence="5">GNAT family N-acetyltransferase</fullName>
    </submittedName>
</protein>
<comment type="caution">
    <text evidence="5">The sequence shown here is derived from an EMBL/GenBank/DDBJ whole genome shotgun (WGS) entry which is preliminary data.</text>
</comment>
<dbReference type="PANTHER" id="PTHR43877:SF1">
    <property type="entry name" value="ACETYLTRANSFERASE"/>
    <property type="match status" value="1"/>
</dbReference>
<feature type="domain" description="N-acetyltransferase" evidence="4">
    <location>
        <begin position="3"/>
        <end position="207"/>
    </location>
</feature>
<gene>
    <name evidence="5" type="ORF">KC729_00485</name>
</gene>
<evidence type="ECO:0000256" key="2">
    <source>
        <dbReference type="ARBA" id="ARBA00023315"/>
    </source>
</evidence>
<organism evidence="5 6">
    <name type="scientific">Eiseniibacteriota bacterium</name>
    <dbReference type="NCBI Taxonomy" id="2212470"/>
    <lineage>
        <taxon>Bacteria</taxon>
        <taxon>Candidatus Eiseniibacteriota</taxon>
    </lineage>
</organism>
<sequence length="213" mass="23820">MQFTVETAEPADAEEMADVHVRTWREAYAGLVDPAFLAGLRTEPRLRMWSTLLLRPDPERGSIVRVARSEDRGLIGFASLTLRPWPPSPPIEDPTSAGSLPPPAEPGNPDRAAGTDVANTDPGAELRTLYVIQDWWDRGVGRALLQSVLREADTRGVRWVDLWVLEANTRARRFYERAGFALDGGWQSEEIATGVFLDEVRYRGDLENLPRRG</sequence>